<proteinExistence type="inferred from homology"/>
<reference evidence="4 5" key="1">
    <citation type="journal article" date="2015" name="Genome Announc.">
        <title>Expanding the biotechnology potential of lactobacilli through comparative genomics of 213 strains and associated genera.</title>
        <authorList>
            <person name="Sun Z."/>
            <person name="Harris H.M."/>
            <person name="McCann A."/>
            <person name="Guo C."/>
            <person name="Argimon S."/>
            <person name="Zhang W."/>
            <person name="Yang X."/>
            <person name="Jeffery I.B."/>
            <person name="Cooney J.C."/>
            <person name="Kagawa T.F."/>
            <person name="Liu W."/>
            <person name="Song Y."/>
            <person name="Salvetti E."/>
            <person name="Wrobel A."/>
            <person name="Rasinkangas P."/>
            <person name="Parkhill J."/>
            <person name="Rea M.C."/>
            <person name="O'Sullivan O."/>
            <person name="Ritari J."/>
            <person name="Douillard F.P."/>
            <person name="Paul Ross R."/>
            <person name="Yang R."/>
            <person name="Briner A.E."/>
            <person name="Felis G.E."/>
            <person name="de Vos W.M."/>
            <person name="Barrangou R."/>
            <person name="Klaenhammer T.R."/>
            <person name="Caufield P.W."/>
            <person name="Cui Y."/>
            <person name="Zhang H."/>
            <person name="O'Toole P.W."/>
        </authorList>
    </citation>
    <scope>NUCLEOTIDE SEQUENCE [LARGE SCALE GENOMIC DNA]</scope>
    <source>
        <strain evidence="4 5">DSM 19904</strain>
    </source>
</reference>
<keyword evidence="3" id="KW-0961">Cell wall biogenesis/degradation</keyword>
<accession>A0A0R1L1R9</accession>
<keyword evidence="1 3" id="KW-0963">Cytoplasm</keyword>
<comment type="similarity">
    <text evidence="3">Belongs to the KhpA RNA-binding protein family.</text>
</comment>
<dbReference type="GO" id="GO:0003723">
    <property type="term" value="F:RNA binding"/>
    <property type="evidence" value="ECO:0007669"/>
    <property type="project" value="UniProtKB-UniRule"/>
</dbReference>
<comment type="subcellular location">
    <subcellularLocation>
        <location evidence="3">Cytoplasm</location>
    </subcellularLocation>
</comment>
<dbReference type="GO" id="GO:0008360">
    <property type="term" value="P:regulation of cell shape"/>
    <property type="evidence" value="ECO:0007669"/>
    <property type="project" value="UniProtKB-KW"/>
</dbReference>
<evidence type="ECO:0000256" key="1">
    <source>
        <dbReference type="ARBA" id="ARBA00022490"/>
    </source>
</evidence>
<dbReference type="CDD" id="cd22533">
    <property type="entry name" value="KH-II_YlqC-like"/>
    <property type="match status" value="1"/>
</dbReference>
<evidence type="ECO:0000256" key="2">
    <source>
        <dbReference type="ARBA" id="ARBA00022884"/>
    </source>
</evidence>
<dbReference type="Proteomes" id="UP000051581">
    <property type="component" value="Unassembled WGS sequence"/>
</dbReference>
<dbReference type="Pfam" id="PF13083">
    <property type="entry name" value="KH_KhpA-B"/>
    <property type="match status" value="1"/>
</dbReference>
<dbReference type="InterPro" id="IPR015946">
    <property type="entry name" value="KH_dom-like_a/b"/>
</dbReference>
<evidence type="ECO:0000313" key="4">
    <source>
        <dbReference type="EMBL" id="KRK89822.1"/>
    </source>
</evidence>
<gene>
    <name evidence="3" type="primary">khpA</name>
    <name evidence="4" type="ORF">FD17_GL000058</name>
</gene>
<sequence>MIIIMTSIDGLINKIISPLVDYPKDIEISHNESDRFMEYHLKLNEEDIGRIIGKHGHVIQTIRTIVYSVPVEGQKKARLIVDDGKQ</sequence>
<comment type="function">
    <text evidence="3">A probable RNA chaperone. Forms a complex with KhpB which binds to cellular RNA and controls its expression. Plays a role in peptidoglycan (PG) homeostasis and cell length regulation.</text>
</comment>
<dbReference type="PATRIC" id="fig|1423808.3.peg.58"/>
<dbReference type="InterPro" id="IPR020627">
    <property type="entry name" value="KhpA"/>
</dbReference>
<dbReference type="AlphaFoldDB" id="A0A0R1L1R9"/>
<dbReference type="GO" id="GO:0009252">
    <property type="term" value="P:peptidoglycan biosynthetic process"/>
    <property type="evidence" value="ECO:0007669"/>
    <property type="project" value="UniProtKB-UniRule"/>
</dbReference>
<evidence type="ECO:0000256" key="3">
    <source>
        <dbReference type="HAMAP-Rule" id="MF_00088"/>
    </source>
</evidence>
<keyword evidence="3" id="KW-0133">Cell shape</keyword>
<dbReference type="EMBL" id="AZEA01000001">
    <property type="protein sequence ID" value="KRK89822.1"/>
    <property type="molecule type" value="Genomic_DNA"/>
</dbReference>
<keyword evidence="3" id="KW-0143">Chaperone</keyword>
<organism evidence="4 5">
    <name type="scientific">Lentilactobacillus sunkii DSM 19904</name>
    <dbReference type="NCBI Taxonomy" id="1423808"/>
    <lineage>
        <taxon>Bacteria</taxon>
        <taxon>Bacillati</taxon>
        <taxon>Bacillota</taxon>
        <taxon>Bacilli</taxon>
        <taxon>Lactobacillales</taxon>
        <taxon>Lactobacillaceae</taxon>
        <taxon>Lentilactobacillus</taxon>
    </lineage>
</organism>
<dbReference type="PROSITE" id="PS50890">
    <property type="entry name" value="PUA"/>
    <property type="match status" value="1"/>
</dbReference>
<dbReference type="PANTHER" id="PTHR34654">
    <property type="entry name" value="UPF0109 PROTEIN SCO5592"/>
    <property type="match status" value="1"/>
</dbReference>
<dbReference type="PANTHER" id="PTHR34654:SF1">
    <property type="entry name" value="RNA-BINDING PROTEIN KHPA"/>
    <property type="match status" value="1"/>
</dbReference>
<evidence type="ECO:0000313" key="5">
    <source>
        <dbReference type="Proteomes" id="UP000051581"/>
    </source>
</evidence>
<dbReference type="GO" id="GO:0071555">
    <property type="term" value="P:cell wall organization"/>
    <property type="evidence" value="ECO:0007669"/>
    <property type="project" value="UniProtKB-KW"/>
</dbReference>
<dbReference type="GO" id="GO:0005737">
    <property type="term" value="C:cytoplasm"/>
    <property type="evidence" value="ECO:0007669"/>
    <property type="project" value="UniProtKB-SubCell"/>
</dbReference>
<protein>
    <recommendedName>
        <fullName evidence="3">RNA-binding protein KhpA</fullName>
    </recommendedName>
    <alternativeName>
        <fullName evidence="3">KH-domain protein A</fullName>
    </alternativeName>
</protein>
<keyword evidence="5" id="KW-1185">Reference proteome</keyword>
<name>A0A0R1L1R9_9LACO</name>
<comment type="caution">
    <text evidence="4">The sequence shown here is derived from an EMBL/GenBank/DDBJ whole genome shotgun (WGS) entry which is preliminary data.</text>
</comment>
<comment type="subunit">
    <text evidence="3">Forms a complex with KhpB.</text>
</comment>
<dbReference type="Gene3D" id="3.30.300.20">
    <property type="match status" value="1"/>
</dbReference>
<keyword evidence="2 3" id="KW-0694">RNA-binding</keyword>
<dbReference type="HAMAP" id="MF_00088">
    <property type="entry name" value="KhpA"/>
    <property type="match status" value="1"/>
</dbReference>